<reference evidence="1" key="1">
    <citation type="journal article" date="2020" name="Nature">
        <title>Giant virus diversity and host interactions through global metagenomics.</title>
        <authorList>
            <person name="Schulz F."/>
            <person name="Roux S."/>
            <person name="Paez-Espino D."/>
            <person name="Jungbluth S."/>
            <person name="Walsh D.A."/>
            <person name="Denef V.J."/>
            <person name="McMahon K.D."/>
            <person name="Konstantinidis K.T."/>
            <person name="Eloe-Fadrosh E.A."/>
            <person name="Kyrpides N.C."/>
            <person name="Woyke T."/>
        </authorList>
    </citation>
    <scope>NUCLEOTIDE SEQUENCE</scope>
    <source>
        <strain evidence="1">GVMAG-M-3300027791-30</strain>
    </source>
</reference>
<dbReference type="EMBL" id="MN740474">
    <property type="protein sequence ID" value="QHU28828.1"/>
    <property type="molecule type" value="Genomic_DNA"/>
</dbReference>
<dbReference type="AlphaFoldDB" id="A0A6C0LG78"/>
<organism evidence="1">
    <name type="scientific">viral metagenome</name>
    <dbReference type="NCBI Taxonomy" id="1070528"/>
    <lineage>
        <taxon>unclassified sequences</taxon>
        <taxon>metagenomes</taxon>
        <taxon>organismal metagenomes</taxon>
    </lineage>
</organism>
<proteinExistence type="predicted"/>
<protein>
    <submittedName>
        <fullName evidence="1">Uncharacterized protein</fullName>
    </submittedName>
</protein>
<accession>A0A6C0LG78</accession>
<evidence type="ECO:0000313" key="1">
    <source>
        <dbReference type="EMBL" id="QHU28828.1"/>
    </source>
</evidence>
<name>A0A6C0LG78_9ZZZZ</name>
<sequence length="115" mass="13573">MKTYLNFSTKGELTEIKTIDKLFKCDNYKDYTYIENIIHNSNNFIILFNKNANDKKNITSLPFYKKELLGDFLLFIVDNDNNIKSLTENKFLKFINVSQKSINEYSSDDFNLSDE</sequence>